<keyword evidence="2" id="KW-1185">Reference proteome</keyword>
<dbReference type="Proteomes" id="UP000276133">
    <property type="component" value="Unassembled WGS sequence"/>
</dbReference>
<dbReference type="EMBL" id="REGN01004083">
    <property type="protein sequence ID" value="RNA19249.1"/>
    <property type="molecule type" value="Genomic_DNA"/>
</dbReference>
<name>A0A3M7R713_BRAPC</name>
<accession>A0A3M7R713</accession>
<dbReference type="AlphaFoldDB" id="A0A3M7R713"/>
<sequence>MTQKLHFDLIIFVFRIISWLNKQIAYFINPNSPNIICFQLGKNLHIPSNSVLWLGILSKVGGRINIGIDDGVITLGSLCVYDLALLYRINIRHIGHRKSAVRKFSHLMSFTRPRTCLEKLAKPKKCMKSSKPQIPLTNSESKK</sequence>
<gene>
    <name evidence="1" type="ORF">BpHYR1_048104</name>
</gene>
<organism evidence="1 2">
    <name type="scientific">Brachionus plicatilis</name>
    <name type="common">Marine rotifer</name>
    <name type="synonym">Brachionus muelleri</name>
    <dbReference type="NCBI Taxonomy" id="10195"/>
    <lineage>
        <taxon>Eukaryota</taxon>
        <taxon>Metazoa</taxon>
        <taxon>Spiralia</taxon>
        <taxon>Gnathifera</taxon>
        <taxon>Rotifera</taxon>
        <taxon>Eurotatoria</taxon>
        <taxon>Monogononta</taxon>
        <taxon>Pseudotrocha</taxon>
        <taxon>Ploima</taxon>
        <taxon>Brachionidae</taxon>
        <taxon>Brachionus</taxon>
    </lineage>
</organism>
<comment type="caution">
    <text evidence="1">The sequence shown here is derived from an EMBL/GenBank/DDBJ whole genome shotgun (WGS) entry which is preliminary data.</text>
</comment>
<reference evidence="1 2" key="1">
    <citation type="journal article" date="2018" name="Sci. Rep.">
        <title>Genomic signatures of local adaptation to the degree of environmental predictability in rotifers.</title>
        <authorList>
            <person name="Franch-Gras L."/>
            <person name="Hahn C."/>
            <person name="Garcia-Roger E.M."/>
            <person name="Carmona M.J."/>
            <person name="Serra M."/>
            <person name="Gomez A."/>
        </authorList>
    </citation>
    <scope>NUCLEOTIDE SEQUENCE [LARGE SCALE GENOMIC DNA]</scope>
    <source>
        <strain evidence="1">HYR1</strain>
    </source>
</reference>
<evidence type="ECO:0000313" key="2">
    <source>
        <dbReference type="Proteomes" id="UP000276133"/>
    </source>
</evidence>
<protein>
    <submittedName>
        <fullName evidence="1">Uncharacterized protein</fullName>
    </submittedName>
</protein>
<evidence type="ECO:0000313" key="1">
    <source>
        <dbReference type="EMBL" id="RNA19249.1"/>
    </source>
</evidence>
<proteinExistence type="predicted"/>